<dbReference type="GO" id="GO:0005886">
    <property type="term" value="C:plasma membrane"/>
    <property type="evidence" value="ECO:0007669"/>
    <property type="project" value="UniProtKB-SubCell"/>
</dbReference>
<keyword evidence="5 7" id="KW-1133">Transmembrane helix</keyword>
<dbReference type="RefSeq" id="WP_117328599.1">
    <property type="nucleotide sequence ID" value="NZ_QVTE01000078.1"/>
</dbReference>
<evidence type="ECO:0000256" key="1">
    <source>
        <dbReference type="ARBA" id="ARBA00004651"/>
    </source>
</evidence>
<keyword evidence="6 7" id="KW-0472">Membrane</keyword>
<protein>
    <submittedName>
        <fullName evidence="9">Acyltransferase</fullName>
    </submittedName>
</protein>
<evidence type="ECO:0000256" key="4">
    <source>
        <dbReference type="ARBA" id="ARBA00022692"/>
    </source>
</evidence>
<feature type="transmembrane region" description="Helical" evidence="7">
    <location>
        <begin position="320"/>
        <end position="349"/>
    </location>
</feature>
<organism evidence="9 10">
    <name type="scientific">Peribacillus saganii</name>
    <dbReference type="NCBI Taxonomy" id="2303992"/>
    <lineage>
        <taxon>Bacteria</taxon>
        <taxon>Bacillati</taxon>
        <taxon>Bacillota</taxon>
        <taxon>Bacilli</taxon>
        <taxon>Bacillales</taxon>
        <taxon>Bacillaceae</taxon>
        <taxon>Peribacillus</taxon>
    </lineage>
</organism>
<dbReference type="EMBL" id="QVTE01000078">
    <property type="protein sequence ID" value="RFU62257.1"/>
    <property type="molecule type" value="Genomic_DNA"/>
</dbReference>
<comment type="subcellular location">
    <subcellularLocation>
        <location evidence="1">Cell membrane</location>
        <topology evidence="1">Multi-pass membrane protein</topology>
    </subcellularLocation>
</comment>
<feature type="transmembrane region" description="Helical" evidence="7">
    <location>
        <begin position="288"/>
        <end position="308"/>
    </location>
</feature>
<evidence type="ECO:0000313" key="10">
    <source>
        <dbReference type="Proteomes" id="UP000264541"/>
    </source>
</evidence>
<gene>
    <name evidence="9" type="ORF">D0469_20685</name>
</gene>
<sequence length="374" mass="43048">MSAETANQPGRENKKYIFEVHFLRAFACLAVVGVHVSATHFGMNEETWNRLTYFINQYGRFGTPIFAVISGFLLFYQVKRKGFQPGKFLKSRASKIVLPFLVWSLAYRYLLYYYDNQALGTPASELKKILLGESFYHLYFVAIVVQFYLIFPFLQKIFRTQTLMLLFTFVSLLISYNLFGFNPGIEGPFGNFLASKSFMPIWLFYFAFGGLLAYIWDEIVSYATKRPWKMFALAMAVSAGAVVENNINGDLSNRRLSNLVNIPLLSIAIIGMYPLLNKWNIIKRPLILLGQYSMGIYLVHPMILYLFARHLPHQYWHVNYVPAMFVAVLLIAAIFIRILQFIPLSGFIIPVPKLKKTKRSIETTETMDNKKSTA</sequence>
<evidence type="ECO:0000256" key="5">
    <source>
        <dbReference type="ARBA" id="ARBA00022989"/>
    </source>
</evidence>
<name>A0A372L9N6_9BACI</name>
<dbReference type="AlphaFoldDB" id="A0A372L9N6"/>
<dbReference type="GO" id="GO:0016413">
    <property type="term" value="F:O-acetyltransferase activity"/>
    <property type="evidence" value="ECO:0007669"/>
    <property type="project" value="TreeGrafter"/>
</dbReference>
<comment type="similarity">
    <text evidence="2">Belongs to the acyltransferase 3 family.</text>
</comment>
<evidence type="ECO:0000256" key="6">
    <source>
        <dbReference type="ARBA" id="ARBA00023136"/>
    </source>
</evidence>
<evidence type="ECO:0000256" key="2">
    <source>
        <dbReference type="ARBA" id="ARBA00007400"/>
    </source>
</evidence>
<evidence type="ECO:0000256" key="7">
    <source>
        <dbReference type="SAM" id="Phobius"/>
    </source>
</evidence>
<dbReference type="PANTHER" id="PTHR40074:SF2">
    <property type="entry name" value="O-ACETYLTRANSFERASE WECH"/>
    <property type="match status" value="1"/>
</dbReference>
<dbReference type="InterPro" id="IPR002656">
    <property type="entry name" value="Acyl_transf_3_dom"/>
</dbReference>
<evidence type="ECO:0000313" key="9">
    <source>
        <dbReference type="EMBL" id="RFU62257.1"/>
    </source>
</evidence>
<keyword evidence="9" id="KW-0808">Transferase</keyword>
<keyword evidence="3" id="KW-1003">Cell membrane</keyword>
<dbReference type="PANTHER" id="PTHR40074">
    <property type="entry name" value="O-ACETYLTRANSFERASE WECH"/>
    <property type="match status" value="1"/>
</dbReference>
<feature type="transmembrane region" description="Helical" evidence="7">
    <location>
        <begin position="21"/>
        <end position="38"/>
    </location>
</feature>
<comment type="caution">
    <text evidence="9">The sequence shown here is derived from an EMBL/GenBank/DDBJ whole genome shotgun (WGS) entry which is preliminary data.</text>
</comment>
<dbReference type="Pfam" id="PF01757">
    <property type="entry name" value="Acyl_transf_3"/>
    <property type="match status" value="1"/>
</dbReference>
<keyword evidence="4 7" id="KW-0812">Transmembrane</keyword>
<feature type="transmembrane region" description="Helical" evidence="7">
    <location>
        <begin position="96"/>
        <end position="114"/>
    </location>
</feature>
<feature type="domain" description="Acyltransferase 3" evidence="8">
    <location>
        <begin position="20"/>
        <end position="335"/>
    </location>
</feature>
<keyword evidence="10" id="KW-1185">Reference proteome</keyword>
<proteinExistence type="inferred from homology"/>
<accession>A0A372L9N6</accession>
<feature type="transmembrane region" description="Helical" evidence="7">
    <location>
        <begin position="58"/>
        <end position="76"/>
    </location>
</feature>
<dbReference type="GO" id="GO:0009246">
    <property type="term" value="P:enterobacterial common antigen biosynthetic process"/>
    <property type="evidence" value="ECO:0007669"/>
    <property type="project" value="TreeGrafter"/>
</dbReference>
<feature type="transmembrane region" description="Helical" evidence="7">
    <location>
        <begin position="259"/>
        <end position="276"/>
    </location>
</feature>
<keyword evidence="9" id="KW-0012">Acyltransferase</keyword>
<feature type="transmembrane region" description="Helical" evidence="7">
    <location>
        <begin position="163"/>
        <end position="179"/>
    </location>
</feature>
<feature type="transmembrane region" description="Helical" evidence="7">
    <location>
        <begin position="199"/>
        <end position="216"/>
    </location>
</feature>
<dbReference type="Proteomes" id="UP000264541">
    <property type="component" value="Unassembled WGS sequence"/>
</dbReference>
<reference evidence="9 10" key="1">
    <citation type="submission" date="2018-08" db="EMBL/GenBank/DDBJ databases">
        <title>Bacillus chawlae sp. nov., Bacillus glennii sp. nov., and Bacillus saganii sp. nov. Isolated from the Vehicle Assembly Building at Kennedy Space Center where the Viking Spacecraft were Assembled.</title>
        <authorList>
            <person name="Seuylemezian A."/>
            <person name="Vaishampayan P."/>
        </authorList>
    </citation>
    <scope>NUCLEOTIDE SEQUENCE [LARGE SCALE GENOMIC DNA]</scope>
    <source>
        <strain evidence="9 10">V47-23a</strain>
    </source>
</reference>
<evidence type="ECO:0000256" key="3">
    <source>
        <dbReference type="ARBA" id="ARBA00022475"/>
    </source>
</evidence>
<feature type="transmembrane region" description="Helical" evidence="7">
    <location>
        <begin position="134"/>
        <end position="151"/>
    </location>
</feature>
<evidence type="ECO:0000259" key="8">
    <source>
        <dbReference type="Pfam" id="PF01757"/>
    </source>
</evidence>
<dbReference type="OrthoDB" id="65129at2"/>